<evidence type="ECO:0000313" key="3">
    <source>
        <dbReference type="EMBL" id="EXJ92118.1"/>
    </source>
</evidence>
<dbReference type="HOGENOM" id="CLU_036623_0_0_1"/>
<dbReference type="EMBL" id="AMGY01000001">
    <property type="protein sequence ID" value="EXJ92118.1"/>
    <property type="molecule type" value="Genomic_DNA"/>
</dbReference>
<proteinExistence type="predicted"/>
<dbReference type="InterPro" id="IPR051719">
    <property type="entry name" value="CASTOR_mTORC1"/>
</dbReference>
<feature type="compositionally biased region" description="Low complexity" evidence="1">
    <location>
        <begin position="440"/>
        <end position="463"/>
    </location>
</feature>
<feature type="compositionally biased region" description="Basic and acidic residues" evidence="1">
    <location>
        <begin position="1"/>
        <end position="13"/>
    </location>
</feature>
<feature type="region of interest" description="Disordered" evidence="1">
    <location>
        <begin position="1"/>
        <end position="24"/>
    </location>
</feature>
<comment type="caution">
    <text evidence="3">The sequence shown here is derived from an EMBL/GenBank/DDBJ whole genome shotgun (WGS) entry which is preliminary data.</text>
</comment>
<evidence type="ECO:0000256" key="1">
    <source>
        <dbReference type="SAM" id="MobiDB-lite"/>
    </source>
</evidence>
<dbReference type="SUPFAM" id="SSF55021">
    <property type="entry name" value="ACT-like"/>
    <property type="match status" value="1"/>
</dbReference>
<feature type="compositionally biased region" description="Low complexity" evidence="1">
    <location>
        <begin position="295"/>
        <end position="307"/>
    </location>
</feature>
<organism evidence="3 4">
    <name type="scientific">Capronia epimyces CBS 606.96</name>
    <dbReference type="NCBI Taxonomy" id="1182542"/>
    <lineage>
        <taxon>Eukaryota</taxon>
        <taxon>Fungi</taxon>
        <taxon>Dikarya</taxon>
        <taxon>Ascomycota</taxon>
        <taxon>Pezizomycotina</taxon>
        <taxon>Eurotiomycetes</taxon>
        <taxon>Chaetothyriomycetidae</taxon>
        <taxon>Chaetothyriales</taxon>
        <taxon>Herpotrichiellaceae</taxon>
        <taxon>Capronia</taxon>
    </lineage>
</organism>
<reference evidence="3 4" key="1">
    <citation type="submission" date="2013-03" db="EMBL/GenBank/DDBJ databases">
        <title>The Genome Sequence of Capronia epimyces CBS 606.96.</title>
        <authorList>
            <consortium name="The Broad Institute Genomics Platform"/>
            <person name="Cuomo C."/>
            <person name="de Hoog S."/>
            <person name="Gorbushina A."/>
            <person name="Walker B."/>
            <person name="Young S.K."/>
            <person name="Zeng Q."/>
            <person name="Gargeya S."/>
            <person name="Fitzgerald M."/>
            <person name="Haas B."/>
            <person name="Abouelleil A."/>
            <person name="Allen A.W."/>
            <person name="Alvarado L."/>
            <person name="Arachchi H.M."/>
            <person name="Berlin A.M."/>
            <person name="Chapman S.B."/>
            <person name="Gainer-Dewar J."/>
            <person name="Goldberg J."/>
            <person name="Griggs A."/>
            <person name="Gujja S."/>
            <person name="Hansen M."/>
            <person name="Howarth C."/>
            <person name="Imamovic A."/>
            <person name="Ireland A."/>
            <person name="Larimer J."/>
            <person name="McCowan C."/>
            <person name="Murphy C."/>
            <person name="Pearson M."/>
            <person name="Poon T.W."/>
            <person name="Priest M."/>
            <person name="Roberts A."/>
            <person name="Saif S."/>
            <person name="Shea T."/>
            <person name="Sisk P."/>
            <person name="Sykes S."/>
            <person name="Wortman J."/>
            <person name="Nusbaum C."/>
            <person name="Birren B."/>
        </authorList>
    </citation>
    <scope>NUCLEOTIDE SEQUENCE [LARGE SCALE GENOMIC DNA]</scope>
    <source>
        <strain evidence="3 4">CBS 606.96</strain>
    </source>
</reference>
<feature type="region of interest" description="Disordered" evidence="1">
    <location>
        <begin position="431"/>
        <end position="463"/>
    </location>
</feature>
<dbReference type="OrthoDB" id="58529at2759"/>
<evidence type="ECO:0000259" key="2">
    <source>
        <dbReference type="Pfam" id="PF13840"/>
    </source>
</evidence>
<accession>W9YHT6</accession>
<dbReference type="InterPro" id="IPR045865">
    <property type="entry name" value="ACT-like_dom_sf"/>
</dbReference>
<keyword evidence="4" id="KW-1185">Reference proteome</keyword>
<dbReference type="InterPro" id="IPR027795">
    <property type="entry name" value="CASTOR_ACT_dom"/>
</dbReference>
<dbReference type="Pfam" id="PF13840">
    <property type="entry name" value="ACT_7"/>
    <property type="match status" value="1"/>
</dbReference>
<feature type="compositionally biased region" description="Low complexity" evidence="1">
    <location>
        <begin position="197"/>
        <end position="225"/>
    </location>
</feature>
<feature type="domain" description="CASTOR ACT" evidence="2">
    <location>
        <begin position="120"/>
        <end position="180"/>
    </location>
</feature>
<evidence type="ECO:0000313" key="4">
    <source>
        <dbReference type="Proteomes" id="UP000019478"/>
    </source>
</evidence>
<sequence>MGSSHRTSEDGRRNHTNSTSQPQEPHLALIHIPIELYSLCLQPILRLLFGEDHDEDAAKIAWTNRHDFLNVSITPVECSIMCSRSLADRLVAPVADVLNKLYAGTDHDSNSNPKTQIQISTEDYIVIQVDGQGLDAGQRVLELTSPLAMAGISIFFITTYFSDYILVPFRQCRTVTKALQQRGFVFSHSADAFVSQLSPSSPSLPQSGRLGPTNSPPLLHTLTPTPTTPPAKDIPELQIRTFTKLKRNNISPLVDDSVRLANCAGSREYNQTSDERLKNDLLQVLLATAPVPLGPSSASAPTTTTPPKGDNDAGLGVGGTTTATTAVTNTLTAAVDLDFGAKFLSLTITSGEPISVLLEHRLLDRLGESLLGAKSEEDALVPITLDLRELPLEATGIVCGVAGRLAQGSAEPDEVGELSPEISPKMLPVAGPGTSSGDVATTSTSAFAGAGTGSSPATGVTASSSLDEPIDISFLSTARAGTVIVRASQLQKALEALDYGMKCVAGGSE</sequence>
<dbReference type="PANTHER" id="PTHR31131:SF6">
    <property type="entry name" value="CASTOR ACT DOMAIN-CONTAINING PROTEIN"/>
    <property type="match status" value="1"/>
</dbReference>
<dbReference type="PANTHER" id="PTHR31131">
    <property type="entry name" value="CHROMOSOME 1, WHOLE GENOME SHOTGUN SEQUENCE"/>
    <property type="match status" value="1"/>
</dbReference>
<feature type="region of interest" description="Disordered" evidence="1">
    <location>
        <begin position="292"/>
        <end position="317"/>
    </location>
</feature>
<dbReference type="eggNOG" id="ENOG502RXBJ">
    <property type="taxonomic scope" value="Eukaryota"/>
</dbReference>
<dbReference type="AlphaFoldDB" id="W9YHT6"/>
<protein>
    <recommendedName>
        <fullName evidence="2">CASTOR ACT domain-containing protein</fullName>
    </recommendedName>
</protein>
<dbReference type="GO" id="GO:0046394">
    <property type="term" value="P:carboxylic acid biosynthetic process"/>
    <property type="evidence" value="ECO:0007669"/>
    <property type="project" value="UniProtKB-ARBA"/>
</dbReference>
<dbReference type="Proteomes" id="UP000019478">
    <property type="component" value="Unassembled WGS sequence"/>
</dbReference>
<dbReference type="Gene3D" id="3.30.2130.10">
    <property type="entry name" value="VC0802-like"/>
    <property type="match status" value="1"/>
</dbReference>
<dbReference type="GO" id="GO:0006520">
    <property type="term" value="P:amino acid metabolic process"/>
    <property type="evidence" value="ECO:0007669"/>
    <property type="project" value="UniProtKB-ARBA"/>
</dbReference>
<dbReference type="RefSeq" id="XP_007729008.1">
    <property type="nucleotide sequence ID" value="XM_007730818.1"/>
</dbReference>
<feature type="region of interest" description="Disordered" evidence="1">
    <location>
        <begin position="197"/>
        <end position="233"/>
    </location>
</feature>
<name>W9YHT6_9EURO</name>
<dbReference type="GeneID" id="19164808"/>
<gene>
    <name evidence="3" type="ORF">A1O3_00668</name>
</gene>